<organism evidence="3 4">
    <name type="scientific">Solemya velesiana gill symbiont</name>
    <dbReference type="NCBI Taxonomy" id="1918948"/>
    <lineage>
        <taxon>Bacteria</taxon>
        <taxon>Pseudomonadati</taxon>
        <taxon>Pseudomonadota</taxon>
        <taxon>Gammaproteobacteria</taxon>
        <taxon>sulfur-oxidizing symbionts</taxon>
    </lineage>
</organism>
<comment type="caution">
    <text evidence="3">The sequence shown here is derived from an EMBL/GenBank/DDBJ whole genome shotgun (WGS) entry which is preliminary data.</text>
</comment>
<keyword evidence="4" id="KW-1185">Reference proteome</keyword>
<evidence type="ECO:0000313" key="4">
    <source>
        <dbReference type="Proteomes" id="UP000190896"/>
    </source>
</evidence>
<evidence type="ECO:0000313" key="3">
    <source>
        <dbReference type="EMBL" id="OOZ37494.1"/>
    </source>
</evidence>
<reference evidence="3 4" key="1">
    <citation type="submission" date="2016-11" db="EMBL/GenBank/DDBJ databases">
        <title>Mixed transmission modes and dynamic genome evolution in an obligate animal-bacterial symbiosis.</title>
        <authorList>
            <person name="Russell S.L."/>
            <person name="Corbett-Detig R.B."/>
            <person name="Cavanaugh C.M."/>
        </authorList>
    </citation>
    <scope>NUCLEOTIDE SEQUENCE [LARGE SCALE GENOMIC DNA]</scope>
    <source>
        <strain evidence="3">Se-Cadez</strain>
    </source>
</reference>
<feature type="compositionally biased region" description="Basic and acidic residues" evidence="1">
    <location>
        <begin position="1"/>
        <end position="11"/>
    </location>
</feature>
<feature type="domain" description="Surface antigen" evidence="2">
    <location>
        <begin position="18"/>
        <end position="77"/>
    </location>
</feature>
<evidence type="ECO:0000259" key="2">
    <source>
        <dbReference type="Pfam" id="PF16998"/>
    </source>
</evidence>
<proteinExistence type="predicted"/>
<evidence type="ECO:0000256" key="1">
    <source>
        <dbReference type="SAM" id="MobiDB-lite"/>
    </source>
</evidence>
<gene>
    <name evidence="3" type="ORF">BOW51_02265</name>
</gene>
<sequence>MDEDDRYRANEAMESSPSHETTSWRNPDTGNYYEVTPTRTYDSSTGPCRDYTTEAIIDGRRETIHGTACRHVDGNWVAEN</sequence>
<feature type="compositionally biased region" description="Polar residues" evidence="1">
    <location>
        <begin position="13"/>
        <end position="29"/>
    </location>
</feature>
<dbReference type="RefSeq" id="WP_078485907.1">
    <property type="nucleotide sequence ID" value="NZ_MPRJ01000009.1"/>
</dbReference>
<dbReference type="InterPro" id="IPR032635">
    <property type="entry name" value="Anti_2"/>
</dbReference>
<dbReference type="Proteomes" id="UP000190896">
    <property type="component" value="Unassembled WGS sequence"/>
</dbReference>
<dbReference type="OrthoDB" id="6170015at2"/>
<accession>A0A1T2KXF9</accession>
<dbReference type="AlphaFoldDB" id="A0A1T2KXF9"/>
<feature type="region of interest" description="Disordered" evidence="1">
    <location>
        <begin position="1"/>
        <end position="31"/>
    </location>
</feature>
<name>A0A1T2KXF9_9GAMM</name>
<dbReference type="Pfam" id="PF16998">
    <property type="entry name" value="17kDa_Anti_2"/>
    <property type="match status" value="1"/>
</dbReference>
<dbReference type="EMBL" id="MPRJ01000009">
    <property type="protein sequence ID" value="OOZ37494.1"/>
    <property type="molecule type" value="Genomic_DNA"/>
</dbReference>
<protein>
    <recommendedName>
        <fullName evidence="2">Surface antigen domain-containing protein</fullName>
    </recommendedName>
</protein>